<dbReference type="SMART" id="SM00086">
    <property type="entry name" value="PAC"/>
    <property type="match status" value="1"/>
</dbReference>
<feature type="domain" description="GGDEF" evidence="7">
    <location>
        <begin position="657"/>
        <end position="791"/>
    </location>
</feature>
<dbReference type="Pfam" id="PF13426">
    <property type="entry name" value="PAS_9"/>
    <property type="match status" value="1"/>
</dbReference>
<evidence type="ECO:0000259" key="7">
    <source>
        <dbReference type="PROSITE" id="PS50887"/>
    </source>
</evidence>
<feature type="transmembrane region" description="Helical" evidence="2">
    <location>
        <begin position="20"/>
        <end position="38"/>
    </location>
</feature>
<evidence type="ECO:0000259" key="3">
    <source>
        <dbReference type="PROSITE" id="PS50112"/>
    </source>
</evidence>
<dbReference type="AlphaFoldDB" id="A0A239IGS2"/>
<dbReference type="FunFam" id="3.20.20.450:FF:000001">
    <property type="entry name" value="Cyclic di-GMP phosphodiesterase yahA"/>
    <property type="match status" value="1"/>
</dbReference>
<dbReference type="PROSITE" id="PS50113">
    <property type="entry name" value="PAC"/>
    <property type="match status" value="1"/>
</dbReference>
<dbReference type="PANTHER" id="PTHR44757:SF2">
    <property type="entry name" value="BIOFILM ARCHITECTURE MAINTENANCE PROTEIN MBAA"/>
    <property type="match status" value="1"/>
</dbReference>
<evidence type="ECO:0000259" key="4">
    <source>
        <dbReference type="PROSITE" id="PS50113"/>
    </source>
</evidence>
<dbReference type="SMART" id="SM00091">
    <property type="entry name" value="PAS"/>
    <property type="match status" value="2"/>
</dbReference>
<comment type="catalytic activity">
    <reaction evidence="1">
        <text>3',3'-c-di-GMP + H2O = 5'-phosphoguanylyl(3'-&gt;5')guanosine + H(+)</text>
        <dbReference type="Rhea" id="RHEA:24902"/>
        <dbReference type="ChEBI" id="CHEBI:15377"/>
        <dbReference type="ChEBI" id="CHEBI:15378"/>
        <dbReference type="ChEBI" id="CHEBI:58754"/>
        <dbReference type="ChEBI" id="CHEBI:58805"/>
        <dbReference type="EC" id="3.1.4.52"/>
    </reaction>
    <physiologicalReaction direction="left-to-right" evidence="1">
        <dbReference type="Rhea" id="RHEA:24903"/>
    </physiologicalReaction>
</comment>
<feature type="domain" description="PAC" evidence="4">
    <location>
        <begin position="573"/>
        <end position="625"/>
    </location>
</feature>
<dbReference type="PROSITE" id="PS50885">
    <property type="entry name" value="HAMP"/>
    <property type="match status" value="1"/>
</dbReference>
<dbReference type="Gene3D" id="6.10.340.10">
    <property type="match status" value="1"/>
</dbReference>
<dbReference type="PANTHER" id="PTHR44757">
    <property type="entry name" value="DIGUANYLATE CYCLASE DGCP"/>
    <property type="match status" value="1"/>
</dbReference>
<dbReference type="PROSITE" id="PS50887">
    <property type="entry name" value="GGDEF"/>
    <property type="match status" value="1"/>
</dbReference>
<organism evidence="8 9">
    <name type="scientific">Noviherbaspirillum humi</name>
    <dbReference type="NCBI Taxonomy" id="1688639"/>
    <lineage>
        <taxon>Bacteria</taxon>
        <taxon>Pseudomonadati</taxon>
        <taxon>Pseudomonadota</taxon>
        <taxon>Betaproteobacteria</taxon>
        <taxon>Burkholderiales</taxon>
        <taxon>Oxalobacteraceae</taxon>
        <taxon>Noviherbaspirillum</taxon>
    </lineage>
</organism>
<accession>A0A239IGS2</accession>
<dbReference type="NCBIfam" id="TIGR00229">
    <property type="entry name" value="sensory_box"/>
    <property type="match status" value="1"/>
</dbReference>
<reference evidence="8 9" key="1">
    <citation type="submission" date="2017-06" db="EMBL/GenBank/DDBJ databases">
        <authorList>
            <person name="Kim H.J."/>
            <person name="Triplett B.A."/>
        </authorList>
    </citation>
    <scope>NUCLEOTIDE SEQUENCE [LARGE SCALE GENOMIC DNA]</scope>
    <source>
        <strain evidence="8 9">U15</strain>
    </source>
</reference>
<dbReference type="NCBIfam" id="TIGR00254">
    <property type="entry name" value="GGDEF"/>
    <property type="match status" value="1"/>
</dbReference>
<feature type="domain" description="PAS" evidence="3">
    <location>
        <begin position="506"/>
        <end position="558"/>
    </location>
</feature>
<dbReference type="OrthoDB" id="9813903at2"/>
<dbReference type="Pfam" id="PF00563">
    <property type="entry name" value="EAL"/>
    <property type="match status" value="1"/>
</dbReference>
<gene>
    <name evidence="8" type="ORF">SAMN06265795_109105</name>
</gene>
<dbReference type="GO" id="GO:0071111">
    <property type="term" value="F:cyclic-guanylate-specific phosphodiesterase activity"/>
    <property type="evidence" value="ECO:0007669"/>
    <property type="project" value="UniProtKB-EC"/>
</dbReference>
<evidence type="ECO:0000313" key="9">
    <source>
        <dbReference type="Proteomes" id="UP000198284"/>
    </source>
</evidence>
<feature type="transmembrane region" description="Helical" evidence="2">
    <location>
        <begin position="303"/>
        <end position="323"/>
    </location>
</feature>
<dbReference type="RefSeq" id="WP_089400038.1">
    <property type="nucleotide sequence ID" value="NZ_FZOT01000009.1"/>
</dbReference>
<dbReference type="SUPFAM" id="SSF55785">
    <property type="entry name" value="PYP-like sensor domain (PAS domain)"/>
    <property type="match status" value="1"/>
</dbReference>
<evidence type="ECO:0000259" key="6">
    <source>
        <dbReference type="PROSITE" id="PS50885"/>
    </source>
</evidence>
<dbReference type="GO" id="GO:0071732">
    <property type="term" value="P:cellular response to nitric oxide"/>
    <property type="evidence" value="ECO:0007669"/>
    <property type="project" value="UniProtKB-ARBA"/>
</dbReference>
<dbReference type="CDD" id="cd01949">
    <property type="entry name" value="GGDEF"/>
    <property type="match status" value="1"/>
</dbReference>
<dbReference type="Pfam" id="PF00990">
    <property type="entry name" value="GGDEF"/>
    <property type="match status" value="1"/>
</dbReference>
<name>A0A239IGS2_9BURK</name>
<keyword evidence="2" id="KW-1133">Transmembrane helix</keyword>
<dbReference type="Gene3D" id="3.30.70.270">
    <property type="match status" value="1"/>
</dbReference>
<dbReference type="Gene3D" id="3.30.450.20">
    <property type="entry name" value="PAS domain"/>
    <property type="match status" value="1"/>
</dbReference>
<dbReference type="GO" id="GO:0007165">
    <property type="term" value="P:signal transduction"/>
    <property type="evidence" value="ECO:0007669"/>
    <property type="project" value="InterPro"/>
</dbReference>
<dbReference type="InterPro" id="IPR001610">
    <property type="entry name" value="PAC"/>
</dbReference>
<protein>
    <submittedName>
        <fullName evidence="8">PAS domain S-box-containing protein/diguanylate cyclase (GGDEF) domain-containing protein</fullName>
    </submittedName>
</protein>
<evidence type="ECO:0000259" key="5">
    <source>
        <dbReference type="PROSITE" id="PS50883"/>
    </source>
</evidence>
<dbReference type="InterPro" id="IPR052155">
    <property type="entry name" value="Biofilm_reg_signaling"/>
</dbReference>
<evidence type="ECO:0000256" key="1">
    <source>
        <dbReference type="ARBA" id="ARBA00051114"/>
    </source>
</evidence>
<dbReference type="SMART" id="SM00267">
    <property type="entry name" value="GGDEF"/>
    <property type="match status" value="1"/>
</dbReference>
<dbReference type="SMART" id="SM00304">
    <property type="entry name" value="HAMP"/>
    <property type="match status" value="1"/>
</dbReference>
<dbReference type="SUPFAM" id="SSF141868">
    <property type="entry name" value="EAL domain-like"/>
    <property type="match status" value="1"/>
</dbReference>
<dbReference type="FunFam" id="3.30.70.270:FF:000001">
    <property type="entry name" value="Diguanylate cyclase domain protein"/>
    <property type="match status" value="1"/>
</dbReference>
<sequence>MINAISRLIGRLTVGRKLALIYLLDLTTVIFISAILINEKFIAIDFARKEMLGSRYITAVHDNLLALSRKQALTVDGAASITPDGESLASTMEGAEAAFGNGMGTADLNRRLVLALRVMDKAVTEADPPFQAARALLLRIGNQSNLILDPDLDSYYTMSLTVLRFPDLLETLNSVSRLAGQLAQAPAAQRASLQTDFLILEGRVDATLRAIESDYGEAFAASKPILQQRLQPSRQALLEAVGRFNRQSQTIAGLRPGEADTAQLLELHRASLAALGTAWSEADEALRDLLQARIDDAFHRMRMHLGTAVLLLVVILGLVYFVARQIAQPIRRLASVADSVSRSGDYTLRAEWSSSDELGRLVQGFNGMLQQLDQQRQLQQELVAQASAAEAQRELIDAIPIPMLVTAVPHHEILHANHAARAWVQAGGDPWQRGLDAESRARFFQALSDLGVVNEFEALWSGGPLPTWALLSARCIDYQGKTAVLTTFTPIGQIKQMEQRLVLWAKVFESSSESVVVLDANGCIMIVNPAFCRSSGYAVTELQGRKPHFLISERNPESLFEQVRHSTAARGHWQGEILIERKNGEPYPAWLVMNAVRDHRGEISHFIAISLDISERKANEQRIHFLAHHDVLTSLPNRSLCMERLQLSIQQTRRTGGKLAVLFVDLDRFKNINDSLGHHVGDGLLCSVARRLSGAVRAGDTVSRQGGDEFVIILNNAQSVEEIGKIVEQRLIPAIRQPHEVEGARLYVSCSVGVSIFPDDGQDIDTLTRHADAAMYQAKSQGRNNAQFFTPALNEKVMRHLHLETDLRHAADRNELMLYYQPRICARSGRLAGVESLVRWRHPREGLISPAQFIPLAEESGLIIGVGAWIMREALRQHLAWQAEGLGLIPVSINLSAIQLKDPGLAELLEGLLMEMPVDAANIEFELTESLLMENVDATIRMLEDIKALGFRLSIDDFGTGYSSLNYLHRFPIDRLKIDRSFVQQMHMASHNMAITRAIIGLGHTLGLDVVAEGVEREAEASFLREAGCDELQGFYFGRPMAAADFPAWLLEFQAMATA</sequence>
<keyword evidence="9" id="KW-1185">Reference proteome</keyword>
<dbReference type="SUPFAM" id="SSF158472">
    <property type="entry name" value="HAMP domain-like"/>
    <property type="match status" value="1"/>
</dbReference>
<dbReference type="SUPFAM" id="SSF55073">
    <property type="entry name" value="Nucleotide cyclase"/>
    <property type="match status" value="1"/>
</dbReference>
<dbReference type="PROSITE" id="PS50883">
    <property type="entry name" value="EAL"/>
    <property type="match status" value="1"/>
</dbReference>
<keyword evidence="2" id="KW-0472">Membrane</keyword>
<dbReference type="InterPro" id="IPR035965">
    <property type="entry name" value="PAS-like_dom_sf"/>
</dbReference>
<dbReference type="CDD" id="cd01948">
    <property type="entry name" value="EAL"/>
    <property type="match status" value="1"/>
</dbReference>
<dbReference type="CDD" id="cd06225">
    <property type="entry name" value="HAMP"/>
    <property type="match status" value="1"/>
</dbReference>
<dbReference type="InterPro" id="IPR000160">
    <property type="entry name" value="GGDEF_dom"/>
</dbReference>
<dbReference type="Pfam" id="PF00672">
    <property type="entry name" value="HAMP"/>
    <property type="match status" value="1"/>
</dbReference>
<dbReference type="GO" id="GO:0016020">
    <property type="term" value="C:membrane"/>
    <property type="evidence" value="ECO:0007669"/>
    <property type="project" value="InterPro"/>
</dbReference>
<evidence type="ECO:0000256" key="2">
    <source>
        <dbReference type="SAM" id="Phobius"/>
    </source>
</evidence>
<dbReference type="PROSITE" id="PS50112">
    <property type="entry name" value="PAS"/>
    <property type="match status" value="1"/>
</dbReference>
<dbReference type="InterPro" id="IPR001633">
    <property type="entry name" value="EAL_dom"/>
</dbReference>
<dbReference type="SMART" id="SM00052">
    <property type="entry name" value="EAL"/>
    <property type="match status" value="1"/>
</dbReference>
<evidence type="ECO:0000313" key="8">
    <source>
        <dbReference type="EMBL" id="SNS92797.1"/>
    </source>
</evidence>
<dbReference type="InterPro" id="IPR029787">
    <property type="entry name" value="Nucleotide_cyclase"/>
</dbReference>
<feature type="domain" description="HAMP" evidence="6">
    <location>
        <begin position="324"/>
        <end position="377"/>
    </location>
</feature>
<dbReference type="EMBL" id="FZOT01000009">
    <property type="protein sequence ID" value="SNS92797.1"/>
    <property type="molecule type" value="Genomic_DNA"/>
</dbReference>
<dbReference type="InterPro" id="IPR000700">
    <property type="entry name" value="PAS-assoc_C"/>
</dbReference>
<proteinExistence type="predicted"/>
<keyword evidence="2" id="KW-0812">Transmembrane</keyword>
<dbReference type="InterPro" id="IPR003660">
    <property type="entry name" value="HAMP_dom"/>
</dbReference>
<dbReference type="InterPro" id="IPR000014">
    <property type="entry name" value="PAS"/>
</dbReference>
<dbReference type="CDD" id="cd00130">
    <property type="entry name" value="PAS"/>
    <property type="match status" value="1"/>
</dbReference>
<dbReference type="InterPro" id="IPR035919">
    <property type="entry name" value="EAL_sf"/>
</dbReference>
<feature type="domain" description="EAL" evidence="5">
    <location>
        <begin position="800"/>
        <end position="1054"/>
    </location>
</feature>
<dbReference type="Proteomes" id="UP000198284">
    <property type="component" value="Unassembled WGS sequence"/>
</dbReference>
<dbReference type="Gene3D" id="3.20.20.450">
    <property type="entry name" value="EAL domain"/>
    <property type="match status" value="1"/>
</dbReference>
<dbReference type="InterPro" id="IPR043128">
    <property type="entry name" value="Rev_trsase/Diguanyl_cyclase"/>
</dbReference>